<evidence type="ECO:0000313" key="1">
    <source>
        <dbReference type="EMBL" id="NYI11134.1"/>
    </source>
</evidence>
<protein>
    <submittedName>
        <fullName evidence="1">Uncharacterized protein</fullName>
    </submittedName>
</protein>
<organism evidence="1 2">
    <name type="scientific">Nocardioides marinus</name>
    <dbReference type="NCBI Taxonomy" id="374514"/>
    <lineage>
        <taxon>Bacteria</taxon>
        <taxon>Bacillati</taxon>
        <taxon>Actinomycetota</taxon>
        <taxon>Actinomycetes</taxon>
        <taxon>Propionibacteriales</taxon>
        <taxon>Nocardioidaceae</taxon>
        <taxon>Nocardioides</taxon>
    </lineage>
</organism>
<comment type="caution">
    <text evidence="1">The sequence shown here is derived from an EMBL/GenBank/DDBJ whole genome shotgun (WGS) entry which is preliminary data.</text>
</comment>
<dbReference type="Proteomes" id="UP000537326">
    <property type="component" value="Unassembled WGS sequence"/>
</dbReference>
<proteinExistence type="predicted"/>
<accession>A0A7Y9YHJ3</accession>
<dbReference type="EMBL" id="JACBZI010000001">
    <property type="protein sequence ID" value="NYI11134.1"/>
    <property type="molecule type" value="Genomic_DNA"/>
</dbReference>
<dbReference type="RefSeq" id="WP_179531868.1">
    <property type="nucleotide sequence ID" value="NZ_BAAAPP010000005.1"/>
</dbReference>
<name>A0A7Y9YHJ3_9ACTN</name>
<reference evidence="1 2" key="1">
    <citation type="submission" date="2020-07" db="EMBL/GenBank/DDBJ databases">
        <title>Sequencing the genomes of 1000 actinobacteria strains.</title>
        <authorList>
            <person name="Klenk H.-P."/>
        </authorList>
    </citation>
    <scope>NUCLEOTIDE SEQUENCE [LARGE SCALE GENOMIC DNA]</scope>
    <source>
        <strain evidence="1 2">DSM 18248</strain>
    </source>
</reference>
<dbReference type="AlphaFoldDB" id="A0A7Y9YHJ3"/>
<keyword evidence="2" id="KW-1185">Reference proteome</keyword>
<gene>
    <name evidence="1" type="ORF">BKA05_002649</name>
</gene>
<evidence type="ECO:0000313" key="2">
    <source>
        <dbReference type="Proteomes" id="UP000537326"/>
    </source>
</evidence>
<sequence>MGGADRDSVLAVGTTVDLGVPDDRATVWFGETPKAEGAWSGNRVLYLKENPAFELSFWCGTCAFLFQRKEGANQTVSLEEFQTRLAEGLSEVDSDIVRTFGGLLGADSYVPLLLRVSPTLVQPMGEHDYFSREQVATWGLNGFWGLPEYPSTPYYRTFQTAVNPDAHLYEFIAPMVPPSWNDAARVEEYVRRLESGSEPTAVAVSTLDVCQSATDAPSDYYAHWGLTHFLLDGHHKVEAAARCGRPLTILALVGSAASLCDETHLKRLSDLRRQAESERPHT</sequence>